<keyword evidence="2" id="KW-1185">Reference proteome</keyword>
<gene>
    <name evidence="1" type="ORF">ACFOJE_08480</name>
</gene>
<sequence>MQCDNDGAGEKPGRAEFHQLHEMQAEAEAWRLLAERERLQGRWLDWVAGELYALTPPEYASMVRRALSRLG</sequence>
<name>A0ABV7ATH8_9GAMM</name>
<dbReference type="EMBL" id="JBHRSJ010000012">
    <property type="protein sequence ID" value="MFC2972246.1"/>
    <property type="molecule type" value="Genomic_DNA"/>
</dbReference>
<accession>A0ABV7ATH8</accession>
<proteinExistence type="predicted"/>
<organism evidence="1 2">
    <name type="scientific">Azotobacter bryophylli</name>
    <dbReference type="NCBI Taxonomy" id="1986537"/>
    <lineage>
        <taxon>Bacteria</taxon>
        <taxon>Pseudomonadati</taxon>
        <taxon>Pseudomonadota</taxon>
        <taxon>Gammaproteobacteria</taxon>
        <taxon>Pseudomonadales</taxon>
        <taxon>Pseudomonadaceae</taxon>
        <taxon>Azotobacter</taxon>
    </lineage>
</organism>
<evidence type="ECO:0000313" key="1">
    <source>
        <dbReference type="EMBL" id="MFC2972246.1"/>
    </source>
</evidence>
<dbReference type="Proteomes" id="UP001595457">
    <property type="component" value="Unassembled WGS sequence"/>
</dbReference>
<protein>
    <submittedName>
        <fullName evidence="1">Uncharacterized protein</fullName>
    </submittedName>
</protein>
<comment type="caution">
    <text evidence="1">The sequence shown here is derived from an EMBL/GenBank/DDBJ whole genome shotgun (WGS) entry which is preliminary data.</text>
</comment>
<reference evidence="2" key="1">
    <citation type="journal article" date="2019" name="Int. J. Syst. Evol. Microbiol.">
        <title>The Global Catalogue of Microorganisms (GCM) 10K type strain sequencing project: providing services to taxonomists for standard genome sequencing and annotation.</title>
        <authorList>
            <consortium name="The Broad Institute Genomics Platform"/>
            <consortium name="The Broad Institute Genome Sequencing Center for Infectious Disease"/>
            <person name="Wu L."/>
            <person name="Ma J."/>
        </authorList>
    </citation>
    <scope>NUCLEOTIDE SEQUENCE [LARGE SCALE GENOMIC DNA]</scope>
    <source>
        <strain evidence="2">KCTC 62195</strain>
    </source>
</reference>
<dbReference type="RefSeq" id="WP_377813872.1">
    <property type="nucleotide sequence ID" value="NZ_JBHRSJ010000012.1"/>
</dbReference>
<evidence type="ECO:0000313" key="2">
    <source>
        <dbReference type="Proteomes" id="UP001595457"/>
    </source>
</evidence>